<dbReference type="GO" id="GO:0020037">
    <property type="term" value="F:heme binding"/>
    <property type="evidence" value="ECO:0007669"/>
    <property type="project" value="UniProtKB-UniRule"/>
</dbReference>
<evidence type="ECO:0000256" key="2">
    <source>
        <dbReference type="ARBA" id="ARBA00022559"/>
    </source>
</evidence>
<keyword evidence="5" id="KW-0325">Glycoprotein</keyword>
<comment type="caution">
    <text evidence="9">The sequence shown here is derived from an EMBL/GenBank/DDBJ whole genome shotgun (WGS) entry which is preliminary data.</text>
</comment>
<dbReference type="PANTHER" id="PTHR31356:SF66">
    <property type="entry name" value="CATALASE-PEROXIDASE"/>
    <property type="match status" value="1"/>
</dbReference>
<keyword evidence="6 7" id="KW-0106">Calcium</keyword>
<dbReference type="EMBL" id="ML976614">
    <property type="protein sequence ID" value="KAF1851474.1"/>
    <property type="molecule type" value="Genomic_DNA"/>
</dbReference>
<keyword evidence="4 7" id="KW-0560">Oxidoreductase</keyword>
<name>A0A9P4GU02_9PLEO</name>
<organism evidence="9 10">
    <name type="scientific">Cucurbitaria berberidis CBS 394.84</name>
    <dbReference type="NCBI Taxonomy" id="1168544"/>
    <lineage>
        <taxon>Eukaryota</taxon>
        <taxon>Fungi</taxon>
        <taxon>Dikarya</taxon>
        <taxon>Ascomycota</taxon>
        <taxon>Pezizomycotina</taxon>
        <taxon>Dothideomycetes</taxon>
        <taxon>Pleosporomycetidae</taxon>
        <taxon>Pleosporales</taxon>
        <taxon>Pleosporineae</taxon>
        <taxon>Cucurbitariaceae</taxon>
        <taxon>Cucurbitaria</taxon>
    </lineage>
</organism>
<dbReference type="OrthoDB" id="2113341at2759"/>
<dbReference type="PRINTS" id="PR00462">
    <property type="entry name" value="LIGNINASE"/>
</dbReference>
<evidence type="ECO:0000313" key="10">
    <source>
        <dbReference type="Proteomes" id="UP000800039"/>
    </source>
</evidence>
<keyword evidence="6" id="KW-0408">Iron</keyword>
<evidence type="ECO:0000256" key="7">
    <source>
        <dbReference type="RuleBase" id="RU363051"/>
    </source>
</evidence>
<dbReference type="GO" id="GO:0034599">
    <property type="term" value="P:cellular response to oxidative stress"/>
    <property type="evidence" value="ECO:0007669"/>
    <property type="project" value="InterPro"/>
</dbReference>
<feature type="binding site" evidence="6">
    <location>
        <position position="84"/>
    </location>
    <ligand>
        <name>Ca(2+)</name>
        <dbReference type="ChEBI" id="CHEBI:29108"/>
        <label>2</label>
    </ligand>
</feature>
<dbReference type="GO" id="GO:0046872">
    <property type="term" value="F:metal ion binding"/>
    <property type="evidence" value="ECO:0007669"/>
    <property type="project" value="UniProtKB-UniRule"/>
</dbReference>
<dbReference type="SUPFAM" id="SSF48113">
    <property type="entry name" value="Heme-dependent peroxidases"/>
    <property type="match status" value="1"/>
</dbReference>
<evidence type="ECO:0000256" key="5">
    <source>
        <dbReference type="ARBA" id="ARBA00023180"/>
    </source>
</evidence>
<reference evidence="9" key="1">
    <citation type="submission" date="2020-01" db="EMBL/GenBank/DDBJ databases">
        <authorList>
            <consortium name="DOE Joint Genome Institute"/>
            <person name="Haridas S."/>
            <person name="Albert R."/>
            <person name="Binder M."/>
            <person name="Bloem J."/>
            <person name="Labutti K."/>
            <person name="Salamov A."/>
            <person name="Andreopoulos B."/>
            <person name="Baker S.E."/>
            <person name="Barry K."/>
            <person name="Bills G."/>
            <person name="Bluhm B.H."/>
            <person name="Cannon C."/>
            <person name="Castanera R."/>
            <person name="Culley D.E."/>
            <person name="Daum C."/>
            <person name="Ezra D."/>
            <person name="Gonzalez J.B."/>
            <person name="Henrissat B."/>
            <person name="Kuo A."/>
            <person name="Liang C."/>
            <person name="Lipzen A."/>
            <person name="Lutzoni F."/>
            <person name="Magnuson J."/>
            <person name="Mondo S."/>
            <person name="Nolan M."/>
            <person name="Ohm R."/>
            <person name="Pangilinan J."/>
            <person name="Park H.-J."/>
            <person name="Ramirez L."/>
            <person name="Alfaro M."/>
            <person name="Sun H."/>
            <person name="Tritt A."/>
            <person name="Yoshinaga Y."/>
            <person name="Zwiers L.-H."/>
            <person name="Turgeon B.G."/>
            <person name="Goodwin S.B."/>
            <person name="Spatafora J.W."/>
            <person name="Crous P.W."/>
            <person name="Grigoriev I.V."/>
        </authorList>
    </citation>
    <scope>NUCLEOTIDE SEQUENCE</scope>
    <source>
        <strain evidence="9">CBS 394.84</strain>
    </source>
</reference>
<dbReference type="EC" id="1.11.1.-" evidence="7"/>
<feature type="binding site" evidence="6">
    <location>
        <position position="82"/>
    </location>
    <ligand>
        <name>Ca(2+)</name>
        <dbReference type="ChEBI" id="CHEBI:29108"/>
        <label>2</label>
    </ligand>
</feature>
<dbReference type="PANTHER" id="PTHR31356">
    <property type="entry name" value="THYLAKOID LUMENAL 29 KDA PROTEIN, CHLOROPLASTIC-RELATED"/>
    <property type="match status" value="1"/>
</dbReference>
<evidence type="ECO:0000256" key="3">
    <source>
        <dbReference type="ARBA" id="ARBA00022617"/>
    </source>
</evidence>
<dbReference type="InterPro" id="IPR001621">
    <property type="entry name" value="Ligninase"/>
</dbReference>
<feature type="binding site" evidence="6">
    <location>
        <position position="65"/>
    </location>
    <ligand>
        <name>Ca(2+)</name>
        <dbReference type="ChEBI" id="CHEBI:29108"/>
        <label>2</label>
    </ligand>
</feature>
<evidence type="ECO:0000256" key="1">
    <source>
        <dbReference type="ARBA" id="ARBA00006089"/>
    </source>
</evidence>
<evidence type="ECO:0000313" key="9">
    <source>
        <dbReference type="EMBL" id="KAF1851474.1"/>
    </source>
</evidence>
<dbReference type="InterPro" id="IPR044831">
    <property type="entry name" value="Ccp1-like"/>
</dbReference>
<dbReference type="InterPro" id="IPR002016">
    <property type="entry name" value="Haem_peroxidase"/>
</dbReference>
<sequence>MATHATVSCPLGPRVRTYVGRKDATKAAPDGLLPSVHAPADDLVALFADKTISAHDLTALLGDHSTSTWKSVDSSKAGFPQDSTPGVWDVNYYNETFKENENECIYKFE</sequence>
<dbReference type="RefSeq" id="XP_040794037.1">
    <property type="nucleotide sequence ID" value="XM_040936424.1"/>
</dbReference>
<feature type="domain" description="Plant heme peroxidase family profile" evidence="8">
    <location>
        <begin position="1"/>
        <end position="109"/>
    </location>
</feature>
<comment type="similarity">
    <text evidence="1 7">Belongs to the peroxidase family. Ligninase subfamily.</text>
</comment>
<dbReference type="GO" id="GO:0000302">
    <property type="term" value="P:response to reactive oxygen species"/>
    <property type="evidence" value="ECO:0007669"/>
    <property type="project" value="TreeGrafter"/>
</dbReference>
<feature type="binding site" evidence="6">
    <location>
        <position position="89"/>
    </location>
    <ligand>
        <name>Ca(2+)</name>
        <dbReference type="ChEBI" id="CHEBI:29108"/>
        <label>2</label>
    </ligand>
</feature>
<proteinExistence type="inferred from homology"/>
<dbReference type="PROSITE" id="PS50873">
    <property type="entry name" value="PEROXIDASE_4"/>
    <property type="match status" value="1"/>
</dbReference>
<dbReference type="Proteomes" id="UP000800039">
    <property type="component" value="Unassembled WGS sequence"/>
</dbReference>
<dbReference type="Pfam" id="PF00141">
    <property type="entry name" value="peroxidase"/>
    <property type="match status" value="1"/>
</dbReference>
<dbReference type="GO" id="GO:0042744">
    <property type="term" value="P:hydrogen peroxide catabolic process"/>
    <property type="evidence" value="ECO:0007669"/>
    <property type="project" value="TreeGrafter"/>
</dbReference>
<feature type="binding site" description="axial binding residue" evidence="6">
    <location>
        <position position="64"/>
    </location>
    <ligand>
        <name>heme b</name>
        <dbReference type="ChEBI" id="CHEBI:60344"/>
    </ligand>
    <ligandPart>
        <name>Fe</name>
        <dbReference type="ChEBI" id="CHEBI:18248"/>
    </ligandPart>
</feature>
<gene>
    <name evidence="9" type="ORF">K460DRAFT_401496</name>
</gene>
<keyword evidence="3 6" id="KW-0349">Heme</keyword>
<dbReference type="GO" id="GO:0004601">
    <property type="term" value="F:peroxidase activity"/>
    <property type="evidence" value="ECO:0007669"/>
    <property type="project" value="UniProtKB-KW"/>
</dbReference>
<dbReference type="Gene3D" id="1.10.420.10">
    <property type="entry name" value="Peroxidase, domain 2"/>
    <property type="match status" value="1"/>
</dbReference>
<dbReference type="GeneID" id="63853674"/>
<evidence type="ECO:0000259" key="8">
    <source>
        <dbReference type="PROSITE" id="PS50873"/>
    </source>
</evidence>
<keyword evidence="6 7" id="KW-0479">Metal-binding</keyword>
<evidence type="ECO:0000256" key="4">
    <source>
        <dbReference type="ARBA" id="ARBA00023002"/>
    </source>
</evidence>
<dbReference type="AlphaFoldDB" id="A0A9P4GU02"/>
<dbReference type="InterPro" id="IPR010255">
    <property type="entry name" value="Haem_peroxidase_sf"/>
</dbReference>
<comment type="cofactor">
    <cofactor evidence="6">
        <name>heme b</name>
        <dbReference type="ChEBI" id="CHEBI:60344"/>
    </cofactor>
    <text evidence="6">Binds 1 heme b (iron(II)-protoporphyrin IX) group per subunit.</text>
</comment>
<protein>
    <recommendedName>
        <fullName evidence="7">Peroxidase</fullName>
        <ecNumber evidence="7">1.11.1.-</ecNumber>
    </recommendedName>
</protein>
<accession>A0A9P4GU02</accession>
<dbReference type="Gene3D" id="1.10.520.10">
    <property type="match status" value="1"/>
</dbReference>
<evidence type="ECO:0000256" key="6">
    <source>
        <dbReference type="PIRSR" id="PIRSR601621-2"/>
    </source>
</evidence>
<keyword evidence="10" id="KW-1185">Reference proteome</keyword>
<comment type="cofactor">
    <cofactor evidence="6 7">
        <name>Ca(2+)</name>
        <dbReference type="ChEBI" id="CHEBI:29108"/>
    </cofactor>
    <text evidence="6 7">Binds 2 calcium ions per subunit.</text>
</comment>
<keyword evidence="2 7" id="KW-0575">Peroxidase</keyword>